<dbReference type="EMBL" id="FUYV01000009">
    <property type="protein sequence ID" value="SKC06754.1"/>
    <property type="molecule type" value="Genomic_DNA"/>
</dbReference>
<keyword evidence="1" id="KW-1133">Transmembrane helix</keyword>
<dbReference type="AlphaFoldDB" id="A0A1T5GE97"/>
<dbReference type="STRING" id="889453.SAMN03080601_01833"/>
<dbReference type="Pfam" id="PF17170">
    <property type="entry name" value="DUF5128"/>
    <property type="match status" value="1"/>
</dbReference>
<sequence>MILTIYMPYLCSERIIEKCYNYRKTNFMRQKYRGFVIAVCLFFMIGLLSCNQKSISAISNNEVETIKVNLDSKGIEHPFNTPEHFRISLKDYIGNLELIPLETNSESIISDVSKVLCYDNSYIISDRQSGKILQFDDKGRFMRSFGKKGRGPLEYIDNRDVEINHKTGELGVLSITNPLTILNYSISGDNAYSKVYENIKGYRFYHLSDSIVLVYYTGNYEQDFTLIVSDKLGQVKASYFPNPHSSQYSSIPDQTFHVYDDLVLFNRERSNVIYQIEENGHISERYHIDFGKYNMPDNIKELFYTDFHEYRERAKNYVAGVDQFLESEDHIYFSFGFHQYSVSAFYSKDSQILKLGYSTRGWLDGMLISPTTIIGNEFITILDAYEVFEIADYIEDKTSPAWIEFLEENPMFSKLYNNLKEDSNPVLVKFNLNHF</sequence>
<dbReference type="Proteomes" id="UP000191055">
    <property type="component" value="Unassembled WGS sequence"/>
</dbReference>
<keyword evidence="1" id="KW-0812">Transmembrane</keyword>
<evidence type="ECO:0000256" key="1">
    <source>
        <dbReference type="SAM" id="Phobius"/>
    </source>
</evidence>
<protein>
    <recommendedName>
        <fullName evidence="4">6-bladed beta-propeller protein</fullName>
    </recommendedName>
</protein>
<proteinExistence type="predicted"/>
<evidence type="ECO:0008006" key="4">
    <source>
        <dbReference type="Google" id="ProtNLM"/>
    </source>
</evidence>
<keyword evidence="1" id="KW-0472">Membrane</keyword>
<reference evidence="2 3" key="1">
    <citation type="submission" date="2017-02" db="EMBL/GenBank/DDBJ databases">
        <authorList>
            <person name="Peterson S.W."/>
        </authorList>
    </citation>
    <scope>NUCLEOTIDE SEQUENCE [LARGE SCALE GENOMIC DNA]</scope>
    <source>
        <strain evidence="2 3">DSM 24412</strain>
    </source>
</reference>
<evidence type="ECO:0000313" key="2">
    <source>
        <dbReference type="EMBL" id="SKC06754.1"/>
    </source>
</evidence>
<gene>
    <name evidence="2" type="ORF">SAMN03080601_01833</name>
</gene>
<organism evidence="2 3">
    <name type="scientific">Alkalitalea saponilacus</name>
    <dbReference type="NCBI Taxonomy" id="889453"/>
    <lineage>
        <taxon>Bacteria</taxon>
        <taxon>Pseudomonadati</taxon>
        <taxon>Bacteroidota</taxon>
        <taxon>Bacteroidia</taxon>
        <taxon>Marinilabiliales</taxon>
        <taxon>Marinilabiliaceae</taxon>
        <taxon>Alkalitalea</taxon>
    </lineage>
</organism>
<keyword evidence="3" id="KW-1185">Reference proteome</keyword>
<accession>A0A1T5GE97</accession>
<feature type="transmembrane region" description="Helical" evidence="1">
    <location>
        <begin position="32"/>
        <end position="49"/>
    </location>
</feature>
<dbReference type="KEGG" id="asx:CDL62_01650"/>
<name>A0A1T5GE97_9BACT</name>
<evidence type="ECO:0000313" key="3">
    <source>
        <dbReference type="Proteomes" id="UP000191055"/>
    </source>
</evidence>